<feature type="active site" evidence="9">
    <location>
        <position position="128"/>
    </location>
</feature>
<comment type="subunit">
    <text evidence="3 9">Heterodimer of HisH and HisF.</text>
</comment>
<dbReference type="NCBIfam" id="TIGR00735">
    <property type="entry name" value="hisF"/>
    <property type="match status" value="1"/>
</dbReference>
<evidence type="ECO:0000256" key="8">
    <source>
        <dbReference type="ARBA" id="ARBA00047838"/>
    </source>
</evidence>
<comment type="subcellular location">
    <subcellularLocation>
        <location evidence="9">Cytoplasm</location>
    </subcellularLocation>
</comment>
<dbReference type="HAMAP" id="MF_01013">
    <property type="entry name" value="HisF"/>
    <property type="match status" value="1"/>
</dbReference>
<sequence>MKKIIPCLDVKDGKVVKGIHFEGMREMGDPVEMASDYSNNGADELVFLDISATTEGRKTMVDVVKKVAKKVSIPFTVGGGIKTADDIGRILEAGADKVGINTAAVDRPELIKEAAEKFGSATIVAAVDAKQMSDGTWHVMTHGGMKDSGLDAVQWAKMLEELGAGEILLTSVDRDGVKDGYDLELTKAIVDAVDIPVIASGGCGSAEDIVEVFEKTNVAAALAASIFHQNEVGIPEVKTLCRERGVDVSGA</sequence>
<organism evidence="11 12">
    <name type="scientific">Siminovitchia thermophila</name>
    <dbReference type="NCBI Taxonomy" id="1245522"/>
    <lineage>
        <taxon>Bacteria</taxon>
        <taxon>Bacillati</taxon>
        <taxon>Bacillota</taxon>
        <taxon>Bacilli</taxon>
        <taxon>Bacillales</taxon>
        <taxon>Bacillaceae</taxon>
        <taxon>Siminovitchia</taxon>
    </lineage>
</organism>
<dbReference type="CDD" id="cd04731">
    <property type="entry name" value="HisF"/>
    <property type="match status" value="1"/>
</dbReference>
<evidence type="ECO:0000256" key="7">
    <source>
        <dbReference type="ARBA" id="ARBA00025475"/>
    </source>
</evidence>
<dbReference type="InterPro" id="IPR050064">
    <property type="entry name" value="IGPS_HisA/HisF"/>
</dbReference>
<feature type="active site" evidence="9">
    <location>
        <position position="9"/>
    </location>
</feature>
<dbReference type="GO" id="GO:0016829">
    <property type="term" value="F:lyase activity"/>
    <property type="evidence" value="ECO:0007669"/>
    <property type="project" value="UniProtKB-KW"/>
</dbReference>
<evidence type="ECO:0000256" key="2">
    <source>
        <dbReference type="ARBA" id="ARBA00009667"/>
    </source>
</evidence>
<dbReference type="PANTHER" id="PTHR21235:SF2">
    <property type="entry name" value="IMIDAZOLE GLYCEROL PHOSPHATE SYNTHASE HISHF"/>
    <property type="match status" value="1"/>
</dbReference>
<gene>
    <name evidence="9" type="primary">hisF</name>
    <name evidence="11" type="ORF">JOC94_000035</name>
</gene>
<evidence type="ECO:0000256" key="10">
    <source>
        <dbReference type="RuleBase" id="RU003657"/>
    </source>
</evidence>
<evidence type="ECO:0000313" key="11">
    <source>
        <dbReference type="EMBL" id="MBM7713069.1"/>
    </source>
</evidence>
<dbReference type="InterPro" id="IPR013785">
    <property type="entry name" value="Aldolase_TIM"/>
</dbReference>
<evidence type="ECO:0000256" key="1">
    <source>
        <dbReference type="ARBA" id="ARBA00005091"/>
    </source>
</evidence>
<dbReference type="SUPFAM" id="SSF51366">
    <property type="entry name" value="Ribulose-phoshate binding barrel"/>
    <property type="match status" value="1"/>
</dbReference>
<keyword evidence="6 9" id="KW-0456">Lyase</keyword>
<dbReference type="Pfam" id="PF00977">
    <property type="entry name" value="His_biosynth"/>
    <property type="match status" value="1"/>
</dbReference>
<dbReference type="InterPro" id="IPR006062">
    <property type="entry name" value="His_biosynth"/>
</dbReference>
<accession>A0ABS2R0G5</accession>
<reference evidence="11 12" key="1">
    <citation type="submission" date="2021-01" db="EMBL/GenBank/DDBJ databases">
        <title>Genomic Encyclopedia of Type Strains, Phase IV (KMG-IV): sequencing the most valuable type-strain genomes for metagenomic binning, comparative biology and taxonomic classification.</title>
        <authorList>
            <person name="Goeker M."/>
        </authorList>
    </citation>
    <scope>NUCLEOTIDE SEQUENCE [LARGE SCALE GENOMIC DNA]</scope>
    <source>
        <strain evidence="11 12">DSM 105453</strain>
    </source>
</reference>
<evidence type="ECO:0000256" key="5">
    <source>
        <dbReference type="ARBA" id="ARBA00023102"/>
    </source>
</evidence>
<dbReference type="EMBL" id="JAFBFH010000001">
    <property type="protein sequence ID" value="MBM7713069.1"/>
    <property type="molecule type" value="Genomic_DNA"/>
</dbReference>
<protein>
    <recommendedName>
        <fullName evidence="9">Imidazole glycerol phosphate synthase subunit HisF</fullName>
        <ecNumber evidence="9">4.3.2.10</ecNumber>
    </recommendedName>
    <alternativeName>
        <fullName evidence="9">IGP synthase cyclase subunit</fullName>
    </alternativeName>
    <alternativeName>
        <fullName evidence="9">IGP synthase subunit HisF</fullName>
    </alternativeName>
    <alternativeName>
        <fullName evidence="9">ImGP synthase subunit HisF</fullName>
        <shortName evidence="9">IGPS subunit HisF</shortName>
    </alternativeName>
</protein>
<comment type="function">
    <text evidence="7 9">IGPS catalyzes the conversion of PRFAR and glutamine to IGP, AICAR and glutamate. The HisF subunit catalyzes the cyclization activity that produces IGP and AICAR from PRFAR using the ammonia provided by the HisH subunit.</text>
</comment>
<comment type="catalytic activity">
    <reaction evidence="8 9">
        <text>5-[(5-phospho-1-deoxy-D-ribulos-1-ylimino)methylamino]-1-(5-phospho-beta-D-ribosyl)imidazole-4-carboxamide + L-glutamine = D-erythro-1-(imidazol-4-yl)glycerol 3-phosphate + 5-amino-1-(5-phospho-beta-D-ribosyl)imidazole-4-carboxamide + L-glutamate + H(+)</text>
        <dbReference type="Rhea" id="RHEA:24793"/>
        <dbReference type="ChEBI" id="CHEBI:15378"/>
        <dbReference type="ChEBI" id="CHEBI:29985"/>
        <dbReference type="ChEBI" id="CHEBI:58278"/>
        <dbReference type="ChEBI" id="CHEBI:58359"/>
        <dbReference type="ChEBI" id="CHEBI:58475"/>
        <dbReference type="ChEBI" id="CHEBI:58525"/>
        <dbReference type="EC" id="4.3.2.10"/>
    </reaction>
</comment>
<comment type="pathway">
    <text evidence="1 9">Amino-acid biosynthesis; L-histidine biosynthesis; L-histidine from 5-phospho-alpha-D-ribose 1-diphosphate: step 5/9.</text>
</comment>
<evidence type="ECO:0000256" key="9">
    <source>
        <dbReference type="HAMAP-Rule" id="MF_01013"/>
    </source>
</evidence>
<evidence type="ECO:0000256" key="4">
    <source>
        <dbReference type="ARBA" id="ARBA00022605"/>
    </source>
</evidence>
<dbReference type="EC" id="4.3.2.10" evidence="9"/>
<evidence type="ECO:0000313" key="12">
    <source>
        <dbReference type="Proteomes" id="UP000823485"/>
    </source>
</evidence>
<evidence type="ECO:0000256" key="6">
    <source>
        <dbReference type="ARBA" id="ARBA00023239"/>
    </source>
</evidence>
<dbReference type="Proteomes" id="UP000823485">
    <property type="component" value="Unassembled WGS sequence"/>
</dbReference>
<dbReference type="PANTHER" id="PTHR21235">
    <property type="entry name" value="IMIDAZOLE GLYCEROL PHOSPHATE SYNTHASE SUBUNIT HISF/H IGP SYNTHASE SUBUNIT HISF/H"/>
    <property type="match status" value="1"/>
</dbReference>
<dbReference type="RefSeq" id="WP_077109872.1">
    <property type="nucleotide sequence ID" value="NZ_JAFBFH010000001.1"/>
</dbReference>
<keyword evidence="12" id="KW-1185">Reference proteome</keyword>
<keyword evidence="9" id="KW-0963">Cytoplasm</keyword>
<comment type="similarity">
    <text evidence="2 9 10">Belongs to the HisA/HisF family.</text>
</comment>
<evidence type="ECO:0000256" key="3">
    <source>
        <dbReference type="ARBA" id="ARBA00011152"/>
    </source>
</evidence>
<dbReference type="InterPro" id="IPR011060">
    <property type="entry name" value="RibuloseP-bd_barrel"/>
</dbReference>
<dbReference type="InterPro" id="IPR004651">
    <property type="entry name" value="HisF"/>
</dbReference>
<dbReference type="Gene3D" id="3.20.20.70">
    <property type="entry name" value="Aldolase class I"/>
    <property type="match status" value="1"/>
</dbReference>
<keyword evidence="4 9" id="KW-0028">Amino-acid biosynthesis</keyword>
<proteinExistence type="inferred from homology"/>
<keyword evidence="5 9" id="KW-0368">Histidine biosynthesis</keyword>
<name>A0ABS2R0G5_9BACI</name>
<comment type="caution">
    <text evidence="11">The sequence shown here is derived from an EMBL/GenBank/DDBJ whole genome shotgun (WGS) entry which is preliminary data.</text>
</comment>